<reference evidence="3 4" key="1">
    <citation type="submission" date="2019-06" db="EMBL/GenBank/DDBJ databases">
        <title>Draft genome of C. phoceense Strain 272.</title>
        <authorList>
            <person name="Pacheco L.G.C."/>
            <person name="Barberis C.M."/>
            <person name="Almuzara M.N."/>
            <person name="Traglia G.M."/>
            <person name="Santos C.S."/>
            <person name="Rocha D.J.P.G."/>
            <person name="Aguiar E.R.G.R."/>
            <person name="Vay C.A."/>
        </authorList>
    </citation>
    <scope>NUCLEOTIDE SEQUENCE [LARGE SCALE GENOMIC DNA]</scope>
    <source>
        <strain evidence="3 4">272</strain>
    </source>
</reference>
<dbReference type="InterPro" id="IPR029044">
    <property type="entry name" value="Nucleotide-diphossugar_trans"/>
</dbReference>
<dbReference type="Gene3D" id="3.90.550.10">
    <property type="entry name" value="Spore Coat Polysaccharide Biosynthesis Protein SpsA, Chain A"/>
    <property type="match status" value="1"/>
</dbReference>
<keyword evidence="3" id="KW-0548">Nucleotidyltransferase</keyword>
<comment type="caution">
    <text evidence="3">The sequence shown here is derived from an EMBL/GenBank/DDBJ whole genome shotgun (WGS) entry which is preliminary data.</text>
</comment>
<dbReference type="STRING" id="1686286.GCA_900092335_01495"/>
<evidence type="ECO:0000256" key="1">
    <source>
        <dbReference type="ARBA" id="ARBA00022679"/>
    </source>
</evidence>
<evidence type="ECO:0000259" key="2">
    <source>
        <dbReference type="Pfam" id="PF12804"/>
    </source>
</evidence>
<dbReference type="PANTHER" id="PTHR19136:SF81">
    <property type="entry name" value="MOLYBDENUM COFACTOR GUANYLYLTRANSFERASE"/>
    <property type="match status" value="1"/>
</dbReference>
<proteinExistence type="predicted"/>
<feature type="domain" description="MobA-like NTP transferase" evidence="2">
    <location>
        <begin position="7"/>
        <end position="156"/>
    </location>
</feature>
<gene>
    <name evidence="3" type="ORF">EJK80_05545</name>
</gene>
<dbReference type="EMBL" id="VHIR01000006">
    <property type="protein sequence ID" value="TQE43727.1"/>
    <property type="molecule type" value="Genomic_DNA"/>
</dbReference>
<keyword evidence="4" id="KW-1185">Reference proteome</keyword>
<dbReference type="RefSeq" id="WP_066490805.1">
    <property type="nucleotide sequence ID" value="NZ_VHIR01000006.1"/>
</dbReference>
<dbReference type="GO" id="GO:0016779">
    <property type="term" value="F:nucleotidyltransferase activity"/>
    <property type="evidence" value="ECO:0007669"/>
    <property type="project" value="UniProtKB-KW"/>
</dbReference>
<dbReference type="InterPro" id="IPR025877">
    <property type="entry name" value="MobA-like_NTP_Trfase"/>
</dbReference>
<dbReference type="Proteomes" id="UP000318080">
    <property type="component" value="Unassembled WGS sequence"/>
</dbReference>
<accession>A0A540R7Y8</accession>
<keyword evidence="1 3" id="KW-0808">Transferase</keyword>
<dbReference type="PANTHER" id="PTHR19136">
    <property type="entry name" value="MOLYBDENUM COFACTOR GUANYLYLTRANSFERASE"/>
    <property type="match status" value="1"/>
</dbReference>
<dbReference type="AlphaFoldDB" id="A0A540R7Y8"/>
<dbReference type="SUPFAM" id="SSF53448">
    <property type="entry name" value="Nucleotide-diphospho-sugar transferases"/>
    <property type="match status" value="1"/>
</dbReference>
<protein>
    <submittedName>
        <fullName evidence="3">Molybdenum cofactor guanylyltransferase</fullName>
    </submittedName>
</protein>
<dbReference type="Pfam" id="PF12804">
    <property type="entry name" value="NTP_transf_3"/>
    <property type="match status" value="1"/>
</dbReference>
<evidence type="ECO:0000313" key="4">
    <source>
        <dbReference type="Proteomes" id="UP000318080"/>
    </source>
</evidence>
<sequence length="188" mass="18841">MRPTTGVIVLAGGRGTRMGGVDKGSVTARGARLIDHVLAALPYGTPTAVVSPYPLGLPQVCESPLFGGPVAGIATGFHALDTPRVAVLSVDAPDSPRMLPRLVAALDAAPGASAAVATTGSRIQPLIALWNADALAAALAALGSPHNTSARRLLRAAPGALVRVPGTGAEVDYDTPAELCAWAARAST</sequence>
<name>A0A540R7Y8_9CORY</name>
<organism evidence="3 4">
    <name type="scientific">Corynebacterium phoceense</name>
    <dbReference type="NCBI Taxonomy" id="1686286"/>
    <lineage>
        <taxon>Bacteria</taxon>
        <taxon>Bacillati</taxon>
        <taxon>Actinomycetota</taxon>
        <taxon>Actinomycetes</taxon>
        <taxon>Mycobacteriales</taxon>
        <taxon>Corynebacteriaceae</taxon>
        <taxon>Corynebacterium</taxon>
    </lineage>
</organism>
<evidence type="ECO:0000313" key="3">
    <source>
        <dbReference type="EMBL" id="TQE43727.1"/>
    </source>
</evidence>